<accession>A0A168D6E0</accession>
<feature type="binding site" evidence="10">
    <location>
        <begin position="112"/>
        <end position="118"/>
    </location>
    <ligand>
        <name>ATP</name>
        <dbReference type="ChEBI" id="CHEBI:30616"/>
    </ligand>
</feature>
<organism evidence="14 15">
    <name type="scientific">Paenibacillus glacialis</name>
    <dbReference type="NCBI Taxonomy" id="494026"/>
    <lineage>
        <taxon>Bacteria</taxon>
        <taxon>Bacillati</taxon>
        <taxon>Bacillota</taxon>
        <taxon>Bacilli</taxon>
        <taxon>Bacillales</taxon>
        <taxon>Paenibacillaceae</taxon>
        <taxon>Paenibacillus</taxon>
    </lineage>
</organism>
<dbReference type="InterPro" id="IPR051046">
    <property type="entry name" value="MurCDEF_CellWall_CoF430Synth"/>
</dbReference>
<keyword evidence="15" id="KW-1185">Reference proteome</keyword>
<comment type="caution">
    <text evidence="14">The sequence shown here is derived from an EMBL/GenBank/DDBJ whole genome shotgun (WGS) entry which is preliminary data.</text>
</comment>
<evidence type="ECO:0000259" key="13">
    <source>
        <dbReference type="Pfam" id="PF08245"/>
    </source>
</evidence>
<evidence type="ECO:0000259" key="12">
    <source>
        <dbReference type="Pfam" id="PF02875"/>
    </source>
</evidence>
<dbReference type="EC" id="6.3.2.10" evidence="10 11"/>
<dbReference type="GO" id="GO:0008360">
    <property type="term" value="P:regulation of cell shape"/>
    <property type="evidence" value="ECO:0007669"/>
    <property type="project" value="UniProtKB-KW"/>
</dbReference>
<dbReference type="InterPro" id="IPR036615">
    <property type="entry name" value="Mur_ligase_C_dom_sf"/>
</dbReference>
<dbReference type="InterPro" id="IPR036565">
    <property type="entry name" value="Mur-like_cat_sf"/>
</dbReference>
<comment type="catalytic activity">
    <reaction evidence="10 11">
        <text>D-alanyl-D-alanine + UDP-N-acetyl-alpha-D-muramoyl-L-alanyl-gamma-D-glutamyl-meso-2,6-diaminopimelate + ATP = UDP-N-acetyl-alpha-D-muramoyl-L-alanyl-gamma-D-glutamyl-meso-2,6-diaminopimeloyl-D-alanyl-D-alanine + ADP + phosphate + H(+)</text>
        <dbReference type="Rhea" id="RHEA:28374"/>
        <dbReference type="ChEBI" id="CHEBI:15378"/>
        <dbReference type="ChEBI" id="CHEBI:30616"/>
        <dbReference type="ChEBI" id="CHEBI:43474"/>
        <dbReference type="ChEBI" id="CHEBI:57822"/>
        <dbReference type="ChEBI" id="CHEBI:61386"/>
        <dbReference type="ChEBI" id="CHEBI:83905"/>
        <dbReference type="ChEBI" id="CHEBI:456216"/>
        <dbReference type="EC" id="6.3.2.10"/>
    </reaction>
</comment>
<keyword evidence="5 10" id="KW-0067">ATP-binding</keyword>
<dbReference type="GO" id="GO:0005524">
    <property type="term" value="F:ATP binding"/>
    <property type="evidence" value="ECO:0007669"/>
    <property type="project" value="UniProtKB-UniRule"/>
</dbReference>
<evidence type="ECO:0000256" key="10">
    <source>
        <dbReference type="HAMAP-Rule" id="MF_02019"/>
    </source>
</evidence>
<dbReference type="InterPro" id="IPR004101">
    <property type="entry name" value="Mur_ligase_C"/>
</dbReference>
<dbReference type="InterPro" id="IPR013221">
    <property type="entry name" value="Mur_ligase_cen"/>
</dbReference>
<keyword evidence="7 10" id="KW-0573">Peptidoglycan synthesis</keyword>
<protein>
    <recommendedName>
        <fullName evidence="10 11">UDP-N-acetylmuramoyl-tripeptide--D-alanyl-D-alanine ligase</fullName>
        <ecNumber evidence="10 11">6.3.2.10</ecNumber>
    </recommendedName>
    <alternativeName>
        <fullName evidence="10">D-alanyl-D-alanine-adding enzyme</fullName>
    </alternativeName>
</protein>
<evidence type="ECO:0000256" key="9">
    <source>
        <dbReference type="ARBA" id="ARBA00023316"/>
    </source>
</evidence>
<sequence>MIKKTLGEIAEMCGGTISHEEDRNKVIQGVITDSRHIVAGCLFVPIVGERYDGHDFALKGLLSGAGATLWQSDRGVCPEGSVIEVEDTLVALQLLAKAYLKEVGCKVVGITGSNGKTTTKDMVYALLDTTYKVHKTEGNFNNHIGLPLTILRMDSDVDIVVLEMGMSGREEIEILSSIAQPDVALITNIGESHLLQLGSRKEIARAKLEIVSGLKSGGFLIYNGDEPLIPEVLAESQTVKPAELHTSTFGLDSNNDDYPTGMMFHAKGIIFTSLVHKDLGIDLPLFGRHNVVNCLAALTVARFFNISEESIKEGLSHLQLTGMRIEHVVSPRGLTLLNDAYNASPTSMKAAIDVLESMKGYRRKIAVLGDMLELGSQEKEYHAEIGSYVTSDKINMLYTYGPLSSYIAEAARVNLPEADVHAFTDKAALIKHLVEQIHPKDIVLVKASRGMKLEEVVNALIEKC</sequence>
<dbReference type="SUPFAM" id="SSF63418">
    <property type="entry name" value="MurE/MurF N-terminal domain"/>
    <property type="match status" value="1"/>
</dbReference>
<dbReference type="GO" id="GO:0008766">
    <property type="term" value="F:UDP-N-acetylmuramoylalanyl-D-glutamyl-2,6-diaminopimelate-D-alanyl-D-alanine ligase activity"/>
    <property type="evidence" value="ECO:0007669"/>
    <property type="project" value="RHEA"/>
</dbReference>
<keyword evidence="4 10" id="KW-0547">Nucleotide-binding</keyword>
<dbReference type="EMBL" id="LVJH01000070">
    <property type="protein sequence ID" value="OAB33908.1"/>
    <property type="molecule type" value="Genomic_DNA"/>
</dbReference>
<evidence type="ECO:0000256" key="3">
    <source>
        <dbReference type="ARBA" id="ARBA00022618"/>
    </source>
</evidence>
<evidence type="ECO:0000256" key="4">
    <source>
        <dbReference type="ARBA" id="ARBA00022741"/>
    </source>
</evidence>
<evidence type="ECO:0000256" key="1">
    <source>
        <dbReference type="ARBA" id="ARBA00022490"/>
    </source>
</evidence>
<keyword evidence="3 10" id="KW-0132">Cell division</keyword>
<evidence type="ECO:0000256" key="11">
    <source>
        <dbReference type="RuleBase" id="RU004136"/>
    </source>
</evidence>
<feature type="domain" description="Mur ligase C-terminal" evidence="12">
    <location>
        <begin position="323"/>
        <end position="449"/>
    </location>
</feature>
<evidence type="ECO:0000256" key="6">
    <source>
        <dbReference type="ARBA" id="ARBA00022960"/>
    </source>
</evidence>
<evidence type="ECO:0000256" key="5">
    <source>
        <dbReference type="ARBA" id="ARBA00022840"/>
    </source>
</evidence>
<proteinExistence type="inferred from homology"/>
<feature type="domain" description="Mur ligase central" evidence="13">
    <location>
        <begin position="110"/>
        <end position="301"/>
    </location>
</feature>
<dbReference type="Pfam" id="PF08245">
    <property type="entry name" value="Mur_ligase_M"/>
    <property type="match status" value="1"/>
</dbReference>
<keyword evidence="8 10" id="KW-0131">Cell cycle</keyword>
<dbReference type="Proteomes" id="UP000076967">
    <property type="component" value="Unassembled WGS sequence"/>
</dbReference>
<comment type="function">
    <text evidence="10 11">Involved in cell wall formation. Catalyzes the final step in the synthesis of UDP-N-acetylmuramoyl-pentapeptide, the precursor of murein.</text>
</comment>
<dbReference type="InterPro" id="IPR005863">
    <property type="entry name" value="UDP-N-AcMur_synth"/>
</dbReference>
<dbReference type="HAMAP" id="MF_02019">
    <property type="entry name" value="MurF"/>
    <property type="match status" value="1"/>
</dbReference>
<dbReference type="GO" id="GO:0071555">
    <property type="term" value="P:cell wall organization"/>
    <property type="evidence" value="ECO:0007669"/>
    <property type="project" value="UniProtKB-KW"/>
</dbReference>
<dbReference type="OrthoDB" id="9801978at2"/>
<dbReference type="PANTHER" id="PTHR43024">
    <property type="entry name" value="UDP-N-ACETYLMURAMOYL-TRIPEPTIDE--D-ALANYL-D-ALANINE LIGASE"/>
    <property type="match status" value="1"/>
</dbReference>
<evidence type="ECO:0000313" key="14">
    <source>
        <dbReference type="EMBL" id="OAB33908.1"/>
    </source>
</evidence>
<reference evidence="14 15" key="1">
    <citation type="submission" date="2016-03" db="EMBL/GenBank/DDBJ databases">
        <title>Draft genome sequence of Paenibacillus glacialis DSM 22343.</title>
        <authorList>
            <person name="Shin S.-K."/>
            <person name="Yi H."/>
        </authorList>
    </citation>
    <scope>NUCLEOTIDE SEQUENCE [LARGE SCALE GENOMIC DNA]</scope>
    <source>
        <strain evidence="14 15">DSM 22343</strain>
    </source>
</reference>
<dbReference type="Gene3D" id="3.40.1390.10">
    <property type="entry name" value="MurE/MurF, N-terminal domain"/>
    <property type="match status" value="1"/>
</dbReference>
<dbReference type="Gene3D" id="3.90.190.20">
    <property type="entry name" value="Mur ligase, C-terminal domain"/>
    <property type="match status" value="1"/>
</dbReference>
<keyword evidence="6 10" id="KW-0133">Cell shape</keyword>
<keyword evidence="9 10" id="KW-0961">Cell wall biogenesis/degradation</keyword>
<dbReference type="GO" id="GO:0047480">
    <property type="term" value="F:UDP-N-acetylmuramoyl-tripeptide-D-alanyl-D-alanine ligase activity"/>
    <property type="evidence" value="ECO:0007669"/>
    <property type="project" value="UniProtKB-UniRule"/>
</dbReference>
<name>A0A168D6E0_9BACL</name>
<evidence type="ECO:0000256" key="2">
    <source>
        <dbReference type="ARBA" id="ARBA00022598"/>
    </source>
</evidence>
<evidence type="ECO:0000256" key="8">
    <source>
        <dbReference type="ARBA" id="ARBA00023306"/>
    </source>
</evidence>
<evidence type="ECO:0000256" key="7">
    <source>
        <dbReference type="ARBA" id="ARBA00022984"/>
    </source>
</evidence>
<dbReference type="UniPathway" id="UPA00219"/>
<evidence type="ECO:0000313" key="15">
    <source>
        <dbReference type="Proteomes" id="UP000076967"/>
    </source>
</evidence>
<dbReference type="Gene3D" id="3.40.1190.10">
    <property type="entry name" value="Mur-like, catalytic domain"/>
    <property type="match status" value="1"/>
</dbReference>
<dbReference type="AlphaFoldDB" id="A0A168D6E0"/>
<gene>
    <name evidence="10" type="primary">murF</name>
    <name evidence="14" type="ORF">PGLA_23655</name>
</gene>
<dbReference type="SUPFAM" id="SSF53623">
    <property type="entry name" value="MurD-like peptide ligases, catalytic domain"/>
    <property type="match status" value="1"/>
</dbReference>
<dbReference type="GO" id="GO:0005737">
    <property type="term" value="C:cytoplasm"/>
    <property type="evidence" value="ECO:0007669"/>
    <property type="project" value="UniProtKB-SubCell"/>
</dbReference>
<dbReference type="GO" id="GO:0009252">
    <property type="term" value="P:peptidoglycan biosynthetic process"/>
    <property type="evidence" value="ECO:0007669"/>
    <property type="project" value="UniProtKB-UniRule"/>
</dbReference>
<dbReference type="STRING" id="494026.PGLA_23655"/>
<dbReference type="GO" id="GO:0051301">
    <property type="term" value="P:cell division"/>
    <property type="evidence" value="ECO:0007669"/>
    <property type="project" value="UniProtKB-KW"/>
</dbReference>
<dbReference type="Pfam" id="PF02875">
    <property type="entry name" value="Mur_ligase_C"/>
    <property type="match status" value="1"/>
</dbReference>
<comment type="pathway">
    <text evidence="10 11">Cell wall biogenesis; peptidoglycan biosynthesis.</text>
</comment>
<dbReference type="NCBIfam" id="TIGR01143">
    <property type="entry name" value="murF"/>
    <property type="match status" value="1"/>
</dbReference>
<keyword evidence="1 10" id="KW-0963">Cytoplasm</keyword>
<dbReference type="SUPFAM" id="SSF53244">
    <property type="entry name" value="MurD-like peptide ligases, peptide-binding domain"/>
    <property type="match status" value="1"/>
</dbReference>
<comment type="subcellular location">
    <subcellularLocation>
        <location evidence="10 11">Cytoplasm</location>
    </subcellularLocation>
</comment>
<dbReference type="InterPro" id="IPR035911">
    <property type="entry name" value="MurE/MurF_N"/>
</dbReference>
<comment type="similarity">
    <text evidence="10">Belongs to the MurCDEF family. MurF subfamily.</text>
</comment>
<keyword evidence="2 10" id="KW-0436">Ligase</keyword>
<dbReference type="PANTHER" id="PTHR43024:SF1">
    <property type="entry name" value="UDP-N-ACETYLMURAMOYL-TRIPEPTIDE--D-ALANYL-D-ALANINE LIGASE"/>
    <property type="match status" value="1"/>
</dbReference>